<keyword evidence="3" id="KW-1185">Reference proteome</keyword>
<evidence type="ECO:0000256" key="1">
    <source>
        <dbReference type="SAM" id="Phobius"/>
    </source>
</evidence>
<dbReference type="OMA" id="AMSENWG"/>
<sequence>MATSVFVPIIYVIVLISTLAVFSHFYRRRKDASQLYEPWFPTHRSRDLYLSLLHQEPSPPSKLLKAALLRRAVEDVRRLQKLREGKQALQTLLQSGSIGDHLWTEFQIAEKQFQAELMDVVAEANAMSENWGQTIFGTASEILQHDRIKESLNKIKDISVKENQRIVKEKLADTGNQAKIAETLEKLQNGNGLKIQEKTKK</sequence>
<keyword evidence="1" id="KW-1133">Transmembrane helix</keyword>
<evidence type="ECO:0000313" key="2">
    <source>
        <dbReference type="EMBL" id="OLL23422.1"/>
    </source>
</evidence>
<proteinExistence type="predicted"/>
<dbReference type="AlphaFoldDB" id="A0A1U7LLK5"/>
<comment type="caution">
    <text evidence="2">The sequence shown here is derived from an EMBL/GenBank/DDBJ whole genome shotgun (WGS) entry which is preliminary data.</text>
</comment>
<dbReference type="OrthoDB" id="73168at2759"/>
<dbReference type="GO" id="GO:0031207">
    <property type="term" value="C:Sec62/Sec63 complex"/>
    <property type="evidence" value="ECO:0007669"/>
    <property type="project" value="InterPro"/>
</dbReference>
<keyword evidence="1" id="KW-0812">Transmembrane</keyword>
<name>A0A1U7LLK5_NEOID</name>
<keyword evidence="1" id="KW-0472">Membrane</keyword>
<dbReference type="STRING" id="1198029.A0A1U7LLK5"/>
<dbReference type="EMBL" id="LXFE01001636">
    <property type="protein sequence ID" value="OLL23422.1"/>
    <property type="molecule type" value="Genomic_DNA"/>
</dbReference>
<dbReference type="Proteomes" id="UP000186594">
    <property type="component" value="Unassembled WGS sequence"/>
</dbReference>
<feature type="transmembrane region" description="Helical" evidence="1">
    <location>
        <begin position="6"/>
        <end position="26"/>
    </location>
</feature>
<gene>
    <name evidence="2" type="ORF">NEOLI_004563</name>
</gene>
<reference evidence="2 3" key="1">
    <citation type="submission" date="2016-04" db="EMBL/GenBank/DDBJ databases">
        <title>Evolutionary innovation and constraint leading to complex multicellularity in the Ascomycota.</title>
        <authorList>
            <person name="Cisse O."/>
            <person name="Nguyen A."/>
            <person name="Hewitt D.A."/>
            <person name="Jedd G."/>
            <person name="Stajich J.E."/>
        </authorList>
    </citation>
    <scope>NUCLEOTIDE SEQUENCE [LARGE SCALE GENOMIC DNA]</scope>
    <source>
        <strain evidence="2 3">DAH-3</strain>
    </source>
</reference>
<dbReference type="PANTHER" id="PTHR28229:SF1">
    <property type="entry name" value="TRANSLOCATION PROTEIN SEC66"/>
    <property type="match status" value="1"/>
</dbReference>
<dbReference type="PANTHER" id="PTHR28229">
    <property type="entry name" value="TRANSLOCATION PROTEIN SEC66"/>
    <property type="match status" value="1"/>
</dbReference>
<evidence type="ECO:0000313" key="3">
    <source>
        <dbReference type="Proteomes" id="UP000186594"/>
    </source>
</evidence>
<dbReference type="InterPro" id="IPR018624">
    <property type="entry name" value="Sec66"/>
</dbReference>
<dbReference type="Pfam" id="PF09802">
    <property type="entry name" value="Sec66"/>
    <property type="match status" value="1"/>
</dbReference>
<accession>A0A1U7LLK5</accession>
<protein>
    <submittedName>
        <fullName evidence="2">Translocation protein sec66</fullName>
    </submittedName>
</protein>
<dbReference type="GO" id="GO:0031204">
    <property type="term" value="P:post-translational protein targeting to membrane, translocation"/>
    <property type="evidence" value="ECO:0007669"/>
    <property type="project" value="InterPro"/>
</dbReference>
<organism evidence="2 3">
    <name type="scientific">Neolecta irregularis (strain DAH-3)</name>
    <dbReference type="NCBI Taxonomy" id="1198029"/>
    <lineage>
        <taxon>Eukaryota</taxon>
        <taxon>Fungi</taxon>
        <taxon>Dikarya</taxon>
        <taxon>Ascomycota</taxon>
        <taxon>Taphrinomycotina</taxon>
        <taxon>Neolectales</taxon>
        <taxon>Neolectaceae</taxon>
        <taxon>Neolecta</taxon>
    </lineage>
</organism>